<protein>
    <submittedName>
        <fullName evidence="1">Uncharacterized protein</fullName>
    </submittedName>
</protein>
<evidence type="ECO:0000313" key="1">
    <source>
        <dbReference type="EMBL" id="EAZ93989.1"/>
    </source>
</evidence>
<reference evidence="1 2" key="1">
    <citation type="submission" date="2007-03" db="EMBL/GenBank/DDBJ databases">
        <authorList>
            <person name="Stal L."/>
            <person name="Ferriera S."/>
            <person name="Johnson J."/>
            <person name="Kravitz S."/>
            <person name="Beeson K."/>
            <person name="Sutton G."/>
            <person name="Rogers Y.-H."/>
            <person name="Friedman R."/>
            <person name="Frazier M."/>
            <person name="Venter J.C."/>
        </authorList>
    </citation>
    <scope>NUCLEOTIDE SEQUENCE [LARGE SCALE GENOMIC DNA]</scope>
    <source>
        <strain evidence="1 2">CCY0110</strain>
    </source>
</reference>
<organism evidence="1 2">
    <name type="scientific">Crocosphaera chwakensis CCY0110</name>
    <dbReference type="NCBI Taxonomy" id="391612"/>
    <lineage>
        <taxon>Bacteria</taxon>
        <taxon>Bacillati</taxon>
        <taxon>Cyanobacteriota</taxon>
        <taxon>Cyanophyceae</taxon>
        <taxon>Oscillatoriophycideae</taxon>
        <taxon>Chroococcales</taxon>
        <taxon>Aphanothecaceae</taxon>
        <taxon>Crocosphaera</taxon>
        <taxon>Crocosphaera chwakensis</taxon>
    </lineage>
</organism>
<dbReference type="Proteomes" id="UP000003781">
    <property type="component" value="Unassembled WGS sequence"/>
</dbReference>
<proteinExistence type="predicted"/>
<evidence type="ECO:0000313" key="2">
    <source>
        <dbReference type="Proteomes" id="UP000003781"/>
    </source>
</evidence>
<dbReference type="EMBL" id="AAXW01000002">
    <property type="protein sequence ID" value="EAZ93989.1"/>
    <property type="molecule type" value="Genomic_DNA"/>
</dbReference>
<keyword evidence="2" id="KW-1185">Reference proteome</keyword>
<name>A3IJK7_9CHRO</name>
<sequence>MRLRSCNLPKAYKRLKCFDLKRVLLLLWPNHRLTLDLALRLRQQTPEAVDLNRYLG</sequence>
<gene>
    <name evidence="1" type="ORF">CY0110_19377</name>
</gene>
<dbReference type="AlphaFoldDB" id="A3IJK7"/>
<accession>A3IJK7</accession>
<comment type="caution">
    <text evidence="1">The sequence shown here is derived from an EMBL/GenBank/DDBJ whole genome shotgun (WGS) entry which is preliminary data.</text>
</comment>